<dbReference type="GO" id="GO:0006508">
    <property type="term" value="P:proteolysis"/>
    <property type="evidence" value="ECO:0007669"/>
    <property type="project" value="InterPro"/>
</dbReference>
<proteinExistence type="predicted"/>
<dbReference type="InterPro" id="IPR029030">
    <property type="entry name" value="Caspase-like_dom_sf"/>
</dbReference>
<dbReference type="SUPFAM" id="SSF52129">
    <property type="entry name" value="Caspase-like"/>
    <property type="match status" value="1"/>
</dbReference>
<sequence>MVLTSLIYYFQIIQRQNNMNSKKGLALIIANAIYDEQNNIQSCTKDGIDMIEKFNSMKFDIIDGINLSRNNPFHTKGLNTLGLAELNVGSGTFVSFATAPNSTSGGYGSAEYNSIFTKFLLNHIDKPNLKIEDMFKLVRNDVENYTSKEQIPWESTSLKTDFCFNTMSDNEIDETIYKLITNFDTVNSLLLLSDYLQLPISNIMRKYKQYKSNLPGGIYFSNQLEFEEFILKNILDLGFKIKNYR</sequence>
<dbReference type="GO" id="GO:0004197">
    <property type="term" value="F:cysteine-type endopeptidase activity"/>
    <property type="evidence" value="ECO:0007669"/>
    <property type="project" value="InterPro"/>
</dbReference>
<comment type="caution">
    <text evidence="2">The sequence shown here is derived from an EMBL/GenBank/DDBJ whole genome shotgun (WGS) entry which is preliminary data.</text>
</comment>
<keyword evidence="3" id="KW-1185">Reference proteome</keyword>
<feature type="domain" description="Peptidase C14 caspase" evidence="1">
    <location>
        <begin position="88"/>
        <end position="162"/>
    </location>
</feature>
<reference evidence="2 3" key="1">
    <citation type="submission" date="2019-04" db="EMBL/GenBank/DDBJ databases">
        <title>Genome sequencing of Clostridium botulinum Groups I-IV and Clostridium butyricum.</title>
        <authorList>
            <person name="Brunt J."/>
            <person name="Van Vliet A.H.M."/>
            <person name="Stringer S.C."/>
            <person name="Carter A.T."/>
            <person name="Peck M.W."/>
        </authorList>
    </citation>
    <scope>NUCLEOTIDE SEQUENCE [LARGE SCALE GENOMIC DNA]</scope>
    <source>
        <strain evidence="2 3">IFR 18/094</strain>
    </source>
</reference>
<evidence type="ECO:0000259" key="1">
    <source>
        <dbReference type="Pfam" id="PF00656"/>
    </source>
</evidence>
<dbReference type="InterPro" id="IPR052039">
    <property type="entry name" value="Caspase-related_regulators"/>
</dbReference>
<name>A0A6M0R7Q2_9CLOT</name>
<dbReference type="InterPro" id="IPR011600">
    <property type="entry name" value="Pept_C14_caspase"/>
</dbReference>
<dbReference type="EMBL" id="SXDP01000002">
    <property type="protein sequence ID" value="NEZ46266.1"/>
    <property type="molecule type" value="Genomic_DNA"/>
</dbReference>
<gene>
    <name evidence="2" type="ORF">FDF74_03445</name>
</gene>
<organism evidence="2 3">
    <name type="scientific">Clostridium niameyense</name>
    <dbReference type="NCBI Taxonomy" id="1622073"/>
    <lineage>
        <taxon>Bacteria</taxon>
        <taxon>Bacillati</taxon>
        <taxon>Bacillota</taxon>
        <taxon>Clostridia</taxon>
        <taxon>Eubacteriales</taxon>
        <taxon>Clostridiaceae</taxon>
        <taxon>Clostridium</taxon>
    </lineage>
</organism>
<evidence type="ECO:0000313" key="3">
    <source>
        <dbReference type="Proteomes" id="UP000473885"/>
    </source>
</evidence>
<evidence type="ECO:0000313" key="2">
    <source>
        <dbReference type="EMBL" id="NEZ46266.1"/>
    </source>
</evidence>
<dbReference type="Gene3D" id="3.40.50.1460">
    <property type="match status" value="2"/>
</dbReference>
<accession>A0A6M0R7Q2</accession>
<dbReference type="AlphaFoldDB" id="A0A6M0R7Q2"/>
<dbReference type="Pfam" id="PF00656">
    <property type="entry name" value="Peptidase_C14"/>
    <property type="match status" value="1"/>
</dbReference>
<dbReference type="PANTHER" id="PTHR22576:SF37">
    <property type="entry name" value="MUCOSA-ASSOCIATED LYMPHOID TISSUE LYMPHOMA TRANSLOCATION PROTEIN 1"/>
    <property type="match status" value="1"/>
</dbReference>
<dbReference type="PANTHER" id="PTHR22576">
    <property type="entry name" value="MUCOSA ASSOCIATED LYMPHOID TISSUE LYMPHOMA TRANSLOCATION PROTEIN 1/PARACASPASE"/>
    <property type="match status" value="1"/>
</dbReference>
<dbReference type="Proteomes" id="UP000473885">
    <property type="component" value="Unassembled WGS sequence"/>
</dbReference>
<protein>
    <submittedName>
        <fullName evidence="2">Caspase family protein</fullName>
    </submittedName>
</protein>